<evidence type="ECO:0000313" key="6">
    <source>
        <dbReference type="Proteomes" id="UP000193240"/>
    </source>
</evidence>
<dbReference type="STRING" id="105696.A0A1Y2M1E9"/>
<dbReference type="Gene3D" id="1.10.1040.10">
    <property type="entry name" value="N-(1-d-carboxylethyl)-l-norvaline Dehydrogenase, domain 2"/>
    <property type="match status" value="1"/>
</dbReference>
<dbReference type="InterPro" id="IPR006115">
    <property type="entry name" value="6PGDH_NADP-bd"/>
</dbReference>
<reference evidence="5 6" key="1">
    <citation type="journal article" date="2017" name="Genome Announc.">
        <title>Genome sequence of the saprophytic ascomycete Epicoccum nigrum ICMP 19927 strain isolated from New Zealand.</title>
        <authorList>
            <person name="Fokin M."/>
            <person name="Fleetwood D."/>
            <person name="Weir B.S."/>
            <person name="Villas-Boas S.G."/>
        </authorList>
    </citation>
    <scope>NUCLEOTIDE SEQUENCE [LARGE SCALE GENOMIC DNA]</scope>
    <source>
        <strain evidence="5 6">ICMP 19927</strain>
    </source>
</reference>
<dbReference type="Gene3D" id="3.40.50.720">
    <property type="entry name" value="NAD(P)-binding Rossmann-like Domain"/>
    <property type="match status" value="1"/>
</dbReference>
<dbReference type="InParanoid" id="A0A1Y2M1E9"/>
<keyword evidence="6" id="KW-1185">Reference proteome</keyword>
<dbReference type="SUPFAM" id="SSF51735">
    <property type="entry name" value="NAD(P)-binding Rossmann-fold domains"/>
    <property type="match status" value="1"/>
</dbReference>
<dbReference type="PANTHER" id="PTHR43580">
    <property type="entry name" value="OXIDOREDUCTASE GLYR1-RELATED"/>
    <property type="match status" value="1"/>
</dbReference>
<protein>
    <recommendedName>
        <fullName evidence="4">6-phosphogluconate dehydrogenase NADP-binding domain-containing protein</fullName>
    </recommendedName>
</protein>
<dbReference type="InterPro" id="IPR036291">
    <property type="entry name" value="NAD(P)-bd_dom_sf"/>
</dbReference>
<evidence type="ECO:0000256" key="2">
    <source>
        <dbReference type="ARBA" id="ARBA00023002"/>
    </source>
</evidence>
<evidence type="ECO:0000313" key="5">
    <source>
        <dbReference type="EMBL" id="OSS49964.1"/>
    </source>
</evidence>
<evidence type="ECO:0000259" key="4">
    <source>
        <dbReference type="Pfam" id="PF03446"/>
    </source>
</evidence>
<proteinExistence type="inferred from homology"/>
<dbReference type="AlphaFoldDB" id="A0A1Y2M1E9"/>
<feature type="domain" description="6-phosphogluconate dehydrogenase NADP-binding" evidence="4">
    <location>
        <begin position="17"/>
        <end position="171"/>
    </location>
</feature>
<dbReference type="GO" id="GO:0016491">
    <property type="term" value="F:oxidoreductase activity"/>
    <property type="evidence" value="ECO:0007669"/>
    <property type="project" value="UniProtKB-KW"/>
</dbReference>
<evidence type="ECO:0000256" key="3">
    <source>
        <dbReference type="PIRSR" id="PIRSR000103-1"/>
    </source>
</evidence>
<dbReference type="InterPro" id="IPR015815">
    <property type="entry name" value="HIBADH-related"/>
</dbReference>
<dbReference type="EMBL" id="KZ107843">
    <property type="protein sequence ID" value="OSS49964.1"/>
    <property type="molecule type" value="Genomic_DNA"/>
</dbReference>
<dbReference type="OMA" id="AMATNIQ"/>
<keyword evidence="2" id="KW-0560">Oxidoreductase</keyword>
<dbReference type="PIRSF" id="PIRSF000103">
    <property type="entry name" value="HIBADH"/>
    <property type="match status" value="1"/>
</dbReference>
<dbReference type="InterPro" id="IPR008927">
    <property type="entry name" value="6-PGluconate_DH-like_C_sf"/>
</dbReference>
<comment type="similarity">
    <text evidence="1">Belongs to the HIBADH-related family. NP60 subfamily.</text>
</comment>
<evidence type="ECO:0000256" key="1">
    <source>
        <dbReference type="ARBA" id="ARBA00007598"/>
    </source>
</evidence>
<sequence length="331" mass="34251">MDSTETSQTPGHQARSVGWIGLGSMGLAMAVNIQKHLVATGAPNLHYWNRTISKGQELAELGGIACENVADVPRSCAITFISVSDDQTLQSIVNEISTLGPLLEDKILVDTTTVHPSTTTSISTHLTSLGAVYIAAPVFGSTPVARAGQLLVAVAGDDEAIITISPLLQGVIARGVLRAGPDPAQALLLKTTSNMLTAGLTYLISEAHVLAEKTGLPSTVLESLIEQNLGSYAHGVSKRLTGGAYLPAAGVAPQSSLALGIKDVQHGVELASGVGMGLDVAGKYVGAAREAREWGEQRGRGLDSSAVYGVLRVRAGLGFENGVVRERDGGE</sequence>
<dbReference type="InterPro" id="IPR013328">
    <property type="entry name" value="6PGD_dom2"/>
</dbReference>
<dbReference type="PANTHER" id="PTHR43580:SF8">
    <property type="entry name" value="6-PHOSPHOGLUCONATE DEHYDROGENASE NADP-BINDING DOMAIN-CONTAINING PROTEIN-RELATED"/>
    <property type="match status" value="1"/>
</dbReference>
<dbReference type="Pfam" id="PF03446">
    <property type="entry name" value="NAD_binding_2"/>
    <property type="match status" value="1"/>
</dbReference>
<name>A0A1Y2M1E9_EPING</name>
<dbReference type="Proteomes" id="UP000193240">
    <property type="component" value="Unassembled WGS sequence"/>
</dbReference>
<dbReference type="GO" id="GO:0050661">
    <property type="term" value="F:NADP binding"/>
    <property type="evidence" value="ECO:0007669"/>
    <property type="project" value="InterPro"/>
</dbReference>
<organism evidence="5 6">
    <name type="scientific">Epicoccum nigrum</name>
    <name type="common">Soil fungus</name>
    <name type="synonym">Epicoccum purpurascens</name>
    <dbReference type="NCBI Taxonomy" id="105696"/>
    <lineage>
        <taxon>Eukaryota</taxon>
        <taxon>Fungi</taxon>
        <taxon>Dikarya</taxon>
        <taxon>Ascomycota</taxon>
        <taxon>Pezizomycotina</taxon>
        <taxon>Dothideomycetes</taxon>
        <taxon>Pleosporomycetidae</taxon>
        <taxon>Pleosporales</taxon>
        <taxon>Pleosporineae</taxon>
        <taxon>Didymellaceae</taxon>
        <taxon>Epicoccum</taxon>
    </lineage>
</organism>
<feature type="active site" evidence="3">
    <location>
        <position position="190"/>
    </location>
</feature>
<dbReference type="SUPFAM" id="SSF48179">
    <property type="entry name" value="6-phosphogluconate dehydrogenase C-terminal domain-like"/>
    <property type="match status" value="1"/>
</dbReference>
<accession>A0A1Y2M1E9</accession>
<gene>
    <name evidence="5" type="ORF">B5807_06158</name>
</gene>
<dbReference type="InterPro" id="IPR051265">
    <property type="entry name" value="HIBADH-related_NP60_sf"/>
</dbReference>